<feature type="region of interest" description="Disordered" evidence="1">
    <location>
        <begin position="1"/>
        <end position="21"/>
    </location>
</feature>
<protein>
    <submittedName>
        <fullName evidence="3">Uncharacterized protein</fullName>
    </submittedName>
</protein>
<dbReference type="Proteomes" id="UP001321749">
    <property type="component" value="Unassembled WGS sequence"/>
</dbReference>
<dbReference type="PANTHER" id="PTHR35394">
    <property type="entry name" value="DUF3176 DOMAIN-CONTAINING PROTEIN"/>
    <property type="match status" value="1"/>
</dbReference>
<feature type="transmembrane region" description="Helical" evidence="2">
    <location>
        <begin position="495"/>
        <end position="517"/>
    </location>
</feature>
<accession>A0AAV9HHV2</accession>
<dbReference type="PANTHER" id="PTHR35394:SF5">
    <property type="entry name" value="DUF3176 DOMAIN-CONTAINING PROTEIN"/>
    <property type="match status" value="1"/>
</dbReference>
<reference evidence="3" key="2">
    <citation type="submission" date="2023-06" db="EMBL/GenBank/DDBJ databases">
        <authorList>
            <consortium name="Lawrence Berkeley National Laboratory"/>
            <person name="Mondo S.J."/>
            <person name="Hensen N."/>
            <person name="Bonometti L."/>
            <person name="Westerberg I."/>
            <person name="Brannstrom I.O."/>
            <person name="Guillou S."/>
            <person name="Cros-Aarteil S."/>
            <person name="Calhoun S."/>
            <person name="Haridas S."/>
            <person name="Kuo A."/>
            <person name="Pangilinan J."/>
            <person name="Riley R."/>
            <person name="Labutti K."/>
            <person name="Andreopoulos B."/>
            <person name="Lipzen A."/>
            <person name="Chen C."/>
            <person name="Yanf M."/>
            <person name="Daum C."/>
            <person name="Ng V."/>
            <person name="Clum A."/>
            <person name="Steindorff A."/>
            <person name="Ohm R."/>
            <person name="Martin F."/>
            <person name="Silar P."/>
            <person name="Natvig D."/>
            <person name="Lalanne C."/>
            <person name="Gautier V."/>
            <person name="Ament-Velasquez S.L."/>
            <person name="Kruys A."/>
            <person name="Hutchinson M.I."/>
            <person name="Powell A.J."/>
            <person name="Barry K."/>
            <person name="Miller A.N."/>
            <person name="Grigoriev I.V."/>
            <person name="Debuchy R."/>
            <person name="Gladieux P."/>
            <person name="Thoren M.H."/>
            <person name="Johannesson H."/>
        </authorList>
    </citation>
    <scope>NUCLEOTIDE SEQUENCE</scope>
    <source>
        <strain evidence="3">PSN324</strain>
    </source>
</reference>
<dbReference type="AlphaFoldDB" id="A0AAV9HHV2"/>
<keyword evidence="2" id="KW-1133">Transmembrane helix</keyword>
<proteinExistence type="predicted"/>
<evidence type="ECO:0000313" key="3">
    <source>
        <dbReference type="EMBL" id="KAK4458631.1"/>
    </source>
</evidence>
<keyword evidence="4" id="KW-1185">Reference proteome</keyword>
<comment type="caution">
    <text evidence="3">The sequence shown here is derived from an EMBL/GenBank/DDBJ whole genome shotgun (WGS) entry which is preliminary data.</text>
</comment>
<name>A0AAV9HHV2_9PEZI</name>
<feature type="transmembrane region" description="Helical" evidence="2">
    <location>
        <begin position="68"/>
        <end position="94"/>
    </location>
</feature>
<evidence type="ECO:0000256" key="1">
    <source>
        <dbReference type="SAM" id="MobiDB-lite"/>
    </source>
</evidence>
<evidence type="ECO:0000313" key="4">
    <source>
        <dbReference type="Proteomes" id="UP001321749"/>
    </source>
</evidence>
<feature type="transmembrane region" description="Helical" evidence="2">
    <location>
        <begin position="32"/>
        <end position="56"/>
    </location>
</feature>
<evidence type="ECO:0000256" key="2">
    <source>
        <dbReference type="SAM" id="Phobius"/>
    </source>
</evidence>
<keyword evidence="2" id="KW-0472">Membrane</keyword>
<sequence length="575" mass="62257">MDSDCSNPFIKEGQQHPQHPIQQQHPSWLRGWWFESLAVLTSIGCTVGIIVILIVVDDHLLNDWKLPYLSIPTTLSILTTASKSALAFAVSGAISQHKWLHFRNGSRRLIDFDLFDQASRGPYGSVFLLLKRPKVLANLGAIAILLSLAVDPSVQQIIDLNSGGVEKEDGRATFGLAHQYQGGSLSNAGQTGLLIVDRGFIDASMQAAIYKGLFGLDSGRLFNCPANCTWPDSYYSVGFSSACLDVTEKTLQASNATYGAWNAVGGNVTTPGGVRLNAVYSPTSFQSVVVINTTRLLNSTLEETTTLPDGGGSLSRHHITPDISRIAIFRVPQDLANSSIAREDIEIIECDLSLVAYRYSNIKVENNTLVIGTQEVVRLGTGVVLKDTNNSPRGWDATFGPAGGVGPNMTVGVRDLVGVDYMLSSNRFSGAIYSGESPPAPNEGIGDAFRSGNNMSAALDYMAGNMTEYLRSRDNVTAKAVGISIYQDTYVNVRWVWLVPTLVTQVISVVFFVVVVVKSSLAPGLHLWKDSTLAVLSQELRPGEEIVGDGYIVSPQVNKVSELEEWGETVRARLI</sequence>
<dbReference type="InterPro" id="IPR021514">
    <property type="entry name" value="DUF3176"/>
</dbReference>
<dbReference type="Pfam" id="PF11374">
    <property type="entry name" value="DUF3176"/>
    <property type="match status" value="1"/>
</dbReference>
<dbReference type="EMBL" id="MU865062">
    <property type="protein sequence ID" value="KAK4458631.1"/>
    <property type="molecule type" value="Genomic_DNA"/>
</dbReference>
<organism evidence="3 4">
    <name type="scientific">Cladorrhinum samala</name>
    <dbReference type="NCBI Taxonomy" id="585594"/>
    <lineage>
        <taxon>Eukaryota</taxon>
        <taxon>Fungi</taxon>
        <taxon>Dikarya</taxon>
        <taxon>Ascomycota</taxon>
        <taxon>Pezizomycotina</taxon>
        <taxon>Sordariomycetes</taxon>
        <taxon>Sordariomycetidae</taxon>
        <taxon>Sordariales</taxon>
        <taxon>Podosporaceae</taxon>
        <taxon>Cladorrhinum</taxon>
    </lineage>
</organism>
<reference evidence="3" key="1">
    <citation type="journal article" date="2023" name="Mol. Phylogenet. Evol.">
        <title>Genome-scale phylogeny and comparative genomics of the fungal order Sordariales.</title>
        <authorList>
            <person name="Hensen N."/>
            <person name="Bonometti L."/>
            <person name="Westerberg I."/>
            <person name="Brannstrom I.O."/>
            <person name="Guillou S."/>
            <person name="Cros-Aarteil S."/>
            <person name="Calhoun S."/>
            <person name="Haridas S."/>
            <person name="Kuo A."/>
            <person name="Mondo S."/>
            <person name="Pangilinan J."/>
            <person name="Riley R."/>
            <person name="LaButti K."/>
            <person name="Andreopoulos B."/>
            <person name="Lipzen A."/>
            <person name="Chen C."/>
            <person name="Yan M."/>
            <person name="Daum C."/>
            <person name="Ng V."/>
            <person name="Clum A."/>
            <person name="Steindorff A."/>
            <person name="Ohm R.A."/>
            <person name="Martin F."/>
            <person name="Silar P."/>
            <person name="Natvig D.O."/>
            <person name="Lalanne C."/>
            <person name="Gautier V."/>
            <person name="Ament-Velasquez S.L."/>
            <person name="Kruys A."/>
            <person name="Hutchinson M.I."/>
            <person name="Powell A.J."/>
            <person name="Barry K."/>
            <person name="Miller A.N."/>
            <person name="Grigoriev I.V."/>
            <person name="Debuchy R."/>
            <person name="Gladieux P."/>
            <person name="Hiltunen Thoren M."/>
            <person name="Johannesson H."/>
        </authorList>
    </citation>
    <scope>NUCLEOTIDE SEQUENCE</scope>
    <source>
        <strain evidence="3">PSN324</strain>
    </source>
</reference>
<gene>
    <name evidence="3" type="ORF">QBC42DRAFT_276353</name>
</gene>
<keyword evidence="2" id="KW-0812">Transmembrane</keyword>